<evidence type="ECO:0000256" key="3">
    <source>
        <dbReference type="ARBA" id="ARBA00022801"/>
    </source>
</evidence>
<keyword evidence="3" id="KW-0378">Hydrolase</keyword>
<comment type="catalytic activity">
    <reaction evidence="5">
        <text>O-phospho-L-tyrosyl-[protein] + H2O = L-tyrosyl-[protein] + phosphate</text>
        <dbReference type="Rhea" id="RHEA:10684"/>
        <dbReference type="Rhea" id="RHEA-COMP:10136"/>
        <dbReference type="Rhea" id="RHEA-COMP:20101"/>
        <dbReference type="ChEBI" id="CHEBI:15377"/>
        <dbReference type="ChEBI" id="CHEBI:43474"/>
        <dbReference type="ChEBI" id="CHEBI:46858"/>
        <dbReference type="ChEBI" id="CHEBI:61978"/>
        <dbReference type="EC" id="3.1.3.48"/>
    </reaction>
</comment>
<dbReference type="EC" id="3.1.3.48" evidence="2"/>
<name>A0A1H2ZRG8_ACIFE</name>
<organism evidence="6 7">
    <name type="scientific">Acidaminococcus fermentans</name>
    <dbReference type="NCBI Taxonomy" id="905"/>
    <lineage>
        <taxon>Bacteria</taxon>
        <taxon>Bacillati</taxon>
        <taxon>Bacillota</taxon>
        <taxon>Negativicutes</taxon>
        <taxon>Acidaminococcales</taxon>
        <taxon>Acidaminococcaceae</taxon>
        <taxon>Acidaminococcus</taxon>
    </lineage>
</organism>
<dbReference type="Proteomes" id="UP000182379">
    <property type="component" value="Unassembled WGS sequence"/>
</dbReference>
<accession>A0A1H2ZRG8</accession>
<proteinExistence type="inferred from homology"/>
<dbReference type="GO" id="GO:0030145">
    <property type="term" value="F:manganese ion binding"/>
    <property type="evidence" value="ECO:0007669"/>
    <property type="project" value="InterPro"/>
</dbReference>
<dbReference type="PANTHER" id="PTHR39181">
    <property type="entry name" value="TYROSINE-PROTEIN PHOSPHATASE YWQE"/>
    <property type="match status" value="1"/>
</dbReference>
<comment type="caution">
    <text evidence="6">The sequence shown here is derived from an EMBL/GenBank/DDBJ whole genome shotgun (WGS) entry which is preliminary data.</text>
</comment>
<gene>
    <name evidence="6" type="ORF">SAMN05216495_11615</name>
</gene>
<dbReference type="Gene3D" id="3.20.20.140">
    <property type="entry name" value="Metal-dependent hydrolases"/>
    <property type="match status" value="1"/>
</dbReference>
<evidence type="ECO:0000256" key="2">
    <source>
        <dbReference type="ARBA" id="ARBA00013064"/>
    </source>
</evidence>
<dbReference type="InterPro" id="IPR016667">
    <property type="entry name" value="Caps_polysacc_synth_CpsB/CapC"/>
</dbReference>
<reference evidence="6 7" key="1">
    <citation type="submission" date="2016-10" db="EMBL/GenBank/DDBJ databases">
        <authorList>
            <person name="Varghese N."/>
            <person name="Submissions S."/>
        </authorList>
    </citation>
    <scope>NUCLEOTIDE SEQUENCE [LARGE SCALE GENOMIC DNA]</scope>
    <source>
        <strain evidence="6 7">WCC6</strain>
    </source>
</reference>
<evidence type="ECO:0000313" key="7">
    <source>
        <dbReference type="Proteomes" id="UP000182379"/>
    </source>
</evidence>
<protein>
    <recommendedName>
        <fullName evidence="2">protein-tyrosine-phosphatase</fullName>
        <ecNumber evidence="2">3.1.3.48</ecNumber>
    </recommendedName>
</protein>
<dbReference type="RefSeq" id="WP_074707684.1">
    <property type="nucleotide sequence ID" value="NZ_FNOP01000016.1"/>
</dbReference>
<dbReference type="PIRSF" id="PIRSF016557">
    <property type="entry name" value="Caps_synth_CpsB"/>
    <property type="match status" value="1"/>
</dbReference>
<comment type="similarity">
    <text evidence="1">Belongs to the metallo-dependent hydrolases superfamily. CpsB/CapC family.</text>
</comment>
<dbReference type="GO" id="GO:0004725">
    <property type="term" value="F:protein tyrosine phosphatase activity"/>
    <property type="evidence" value="ECO:0007669"/>
    <property type="project" value="UniProtKB-EC"/>
</dbReference>
<dbReference type="AlphaFoldDB" id="A0A1H2ZRG8"/>
<evidence type="ECO:0000256" key="4">
    <source>
        <dbReference type="ARBA" id="ARBA00022912"/>
    </source>
</evidence>
<keyword evidence="4" id="KW-0904">Protein phosphatase</keyword>
<dbReference type="PANTHER" id="PTHR39181:SF1">
    <property type="entry name" value="TYROSINE-PROTEIN PHOSPHATASE YWQE"/>
    <property type="match status" value="1"/>
</dbReference>
<dbReference type="SUPFAM" id="SSF89550">
    <property type="entry name" value="PHP domain-like"/>
    <property type="match status" value="1"/>
</dbReference>
<evidence type="ECO:0000256" key="5">
    <source>
        <dbReference type="ARBA" id="ARBA00051722"/>
    </source>
</evidence>
<dbReference type="Pfam" id="PF19567">
    <property type="entry name" value="CpsB_CapC"/>
    <property type="match status" value="1"/>
</dbReference>
<dbReference type="EMBL" id="FNOP01000016">
    <property type="protein sequence ID" value="SDX19925.1"/>
    <property type="molecule type" value="Genomic_DNA"/>
</dbReference>
<evidence type="ECO:0000256" key="1">
    <source>
        <dbReference type="ARBA" id="ARBA00005750"/>
    </source>
</evidence>
<evidence type="ECO:0000313" key="6">
    <source>
        <dbReference type="EMBL" id="SDX19925.1"/>
    </source>
</evidence>
<sequence length="264" mass="29512">MIDIHSHILYDIPGDDGARDRSMSLDMLRQAAEAGNRELFATPHFHRRGICPSWDVITERLAQLQQAADDTGIPIRLHSGAEVSLDADTLNYLPGPGESRAYCLAGTAYLLVELLPTAAPLETWNLLYQLQLRGYLPILAHPERYRHIMSHPDAVLQWVEKGILLQSNKGSFLGDFGETAQRSARWLYDRGVVHFLGSDAHRTNWRSPDTRKADAAIAALPGGEKFLGDCDAHGSLLLQGRVFYPDPPHEPPKKKRGFWSRIFG</sequence>
<dbReference type="InterPro" id="IPR016195">
    <property type="entry name" value="Pol/histidinol_Pase-like"/>
</dbReference>